<feature type="compositionally biased region" description="Basic and acidic residues" evidence="1">
    <location>
        <begin position="132"/>
        <end position="141"/>
    </location>
</feature>
<organism evidence="3">
    <name type="scientific">Sarcoptes scabiei</name>
    <name type="common">Itch mite</name>
    <name type="synonym">Acarus scabiei</name>
    <dbReference type="NCBI Taxonomy" id="52283"/>
    <lineage>
        <taxon>Eukaryota</taxon>
        <taxon>Metazoa</taxon>
        <taxon>Ecdysozoa</taxon>
        <taxon>Arthropoda</taxon>
        <taxon>Chelicerata</taxon>
        <taxon>Arachnida</taxon>
        <taxon>Acari</taxon>
        <taxon>Acariformes</taxon>
        <taxon>Sarcoptiformes</taxon>
        <taxon>Astigmata</taxon>
        <taxon>Psoroptidia</taxon>
        <taxon>Sarcoptoidea</taxon>
        <taxon>Sarcoptidae</taxon>
        <taxon>Sarcoptinae</taxon>
        <taxon>Sarcoptes</taxon>
    </lineage>
</organism>
<feature type="compositionally biased region" description="Polar residues" evidence="1">
    <location>
        <begin position="561"/>
        <end position="581"/>
    </location>
</feature>
<feature type="region of interest" description="Disordered" evidence="1">
    <location>
        <begin position="629"/>
        <end position="676"/>
    </location>
</feature>
<dbReference type="Proteomes" id="UP000070412">
    <property type="component" value="Unassembled WGS sequence"/>
</dbReference>
<feature type="region of interest" description="Disordered" evidence="1">
    <location>
        <begin position="1408"/>
        <end position="1459"/>
    </location>
</feature>
<feature type="signal peptide" evidence="2">
    <location>
        <begin position="1"/>
        <end position="24"/>
    </location>
</feature>
<feature type="compositionally biased region" description="Polar residues" evidence="1">
    <location>
        <begin position="102"/>
        <end position="111"/>
    </location>
</feature>
<feature type="chain" id="PRO_5038316240" evidence="2">
    <location>
        <begin position="25"/>
        <end position="1459"/>
    </location>
</feature>
<reference evidence="4" key="3">
    <citation type="submission" date="2022-06" db="UniProtKB">
        <authorList>
            <consortium name="EnsemblMetazoa"/>
        </authorList>
    </citation>
    <scope>IDENTIFICATION</scope>
</reference>
<feature type="region of interest" description="Disordered" evidence="1">
    <location>
        <begin position="561"/>
        <end position="601"/>
    </location>
</feature>
<feature type="compositionally biased region" description="Polar residues" evidence="1">
    <location>
        <begin position="662"/>
        <end position="676"/>
    </location>
</feature>
<dbReference type="EnsemblMetazoa" id="SSS_7361s_mrna">
    <property type="protein sequence ID" value="KAF7495763.1"/>
    <property type="gene ID" value="SSS_7361"/>
</dbReference>
<feature type="compositionally biased region" description="Low complexity" evidence="1">
    <location>
        <begin position="1344"/>
        <end position="1356"/>
    </location>
</feature>
<keyword evidence="5" id="KW-1185">Reference proteome</keyword>
<feature type="region of interest" description="Disordered" evidence="1">
    <location>
        <begin position="69"/>
        <end position="151"/>
    </location>
</feature>
<feature type="compositionally biased region" description="Acidic residues" evidence="1">
    <location>
        <begin position="641"/>
        <end position="657"/>
    </location>
</feature>
<feature type="region of interest" description="Disordered" evidence="1">
    <location>
        <begin position="855"/>
        <end position="876"/>
    </location>
</feature>
<feature type="compositionally biased region" description="Acidic residues" evidence="1">
    <location>
        <begin position="120"/>
        <end position="131"/>
    </location>
</feature>
<feature type="region of interest" description="Disordered" evidence="1">
    <location>
        <begin position="218"/>
        <end position="268"/>
    </location>
</feature>
<sequence length="1459" mass="163212">MFRLFPLKSSLFFTLLWMLMMIQSLSVNSSSDSLALIRKSSPNTSIFHRTNYFDEPFTSLLASSSSAIKSTISLPPSPPPPSSISSAVVERTSKSDEILSGTIRSNQTRSIAENDHNVDDIDDDENDDDDVERDKIDNDFEHNDDDGVWNPHLDSFQPIRISNQRYSSGLNSFDGFKSPSSSSSSPPQSSSSLFSSAIVVRNQTRRFWPKITKLSSSSLRESKTNKKIEPESNRDKYENNNNESSVKMRSADDDDDDAVTPPTNNHFSLKYSNVRMTSTPSPPISLSSPSPLIPMATSTPIPPPSSSFLRLMTTNETIHQRRSDSNRIDSFDLSPLFASMTSSSLSSSKNQPHIKSHNIHNHLNFIDDNDDSGAEEDPNDLDDEHLGGDLDDYSREESRENHGIRSKSNERRKVSSNGHNSYNTTVPSDSVDETLTTGSSHNYFITDQNDFSTVRYSNPHQSSDRIRSPSASFLSDNQDDDLYFVHHHHRHQPIPYPAFYLNSEPPQTASVSTPSSLSLSTSSSSSPSPLSASLPSPSRSPPSLSSKVPSLTMDRINLIPSSSHQDTIQHQSLRQAETKGSTTPPTTPYRPERKRSKSKKSKKLQIVYIKVPLLNLLDSKSIATEQKSMDGSIELNRQNDEYDDDDDDTEVDGDGDDNVVGQSSSQSRGHNARLTNSPKFVRITESSSPPIVLSGLGSGLIAMPKFSNEIYANLQQESLQPRLQQGFYPIEINRLFDQRRLVRPLIAVNPTPITLTEYTTDLNPIKNDRDRRIRNDLFANTFDQLIGPKTLIASTVGSDESKTLANDSNGTKSNRLPNNQTDNFFVYHFGNLDKNDPRTISNNISIDVFASDAKTNKQNNQTETRSSSISVSGEKKTSDTIVKSDTIMNETINLSLPSESIAEKSNDSIDKQTSTTKTHEQWTIPLSISSQITSASQSTSSASRSKTNNEMNIFDDSDSGQNKSTSIDLLDSTALFQIPSGSNSSWPPEKSLGILPILIQIEEKIDNNLINRNASDNFNGKDSNDLDLVQNDLQKMSSNQHNRQPYHLNHQRHQQQQQQQYRSPQLHPTRNVIFNTPKNFNQFSALNLNSLFSSPSALNSYGTSKNNGNRESNPSTNDQNYRGVGYGNSSPKQSFQMETKSNRNRFGPFFSSNDERNFHEKMIRSIVNNYPNLISKPSQLAATPTMHTSASNHRFQHHHPTLSNNLNDRRPNSLRNSHNDIRLINNFLLRNRFVDGPQSLFSTPLILPQSRFNRLSSSFSSVSNPSSFLQRYSHNRSPLEAINNDVMATMASNQNNKLVNFEIGTPLSLPIGQSFRDLKLPNDPMISSSDIRMVPSNKEREENLSNQNSNLNSANESKGKYFKANPLKKALSKSFALNFYDKNSLKHSTNPNHKSSLHQTRTKFDPNQFHLEHHNNSDGNSNNNNGHNLINNDNNNNNNRDINQRKQSKNKSKLGGLFG</sequence>
<reference evidence="3" key="2">
    <citation type="submission" date="2020-01" db="EMBL/GenBank/DDBJ databases">
        <authorList>
            <person name="Korhonen P.K.K."/>
            <person name="Guangxu M.G."/>
            <person name="Wang T.W."/>
            <person name="Stroehlein A.J.S."/>
            <person name="Young N.D."/>
            <person name="Ang C.-S.A."/>
            <person name="Fernando D.W.F."/>
            <person name="Lu H.L."/>
            <person name="Taylor S.T."/>
            <person name="Ehtesham M.E.M."/>
            <person name="Najaraj S.H.N."/>
            <person name="Harsha G.H.G."/>
            <person name="Madugundu A.M."/>
            <person name="Renuse S.R."/>
            <person name="Holt D.H."/>
            <person name="Pandey A.P."/>
            <person name="Papenfuss A.P."/>
            <person name="Gasser R.B.G."/>
            <person name="Fischer K.F."/>
        </authorList>
    </citation>
    <scope>NUCLEOTIDE SEQUENCE</scope>
    <source>
        <strain evidence="3">SSS_KF_BRIS2020</strain>
    </source>
</reference>
<keyword evidence="2" id="KW-0732">Signal</keyword>
<feature type="compositionally biased region" description="Polar residues" evidence="1">
    <location>
        <begin position="1184"/>
        <end position="1193"/>
    </location>
</feature>
<feature type="region of interest" description="Disordered" evidence="1">
    <location>
        <begin position="898"/>
        <end position="965"/>
    </location>
</feature>
<evidence type="ECO:0000256" key="1">
    <source>
        <dbReference type="SAM" id="MobiDB-lite"/>
    </source>
</evidence>
<feature type="compositionally biased region" description="Low complexity" evidence="1">
    <location>
        <begin position="927"/>
        <end position="943"/>
    </location>
</feature>
<feature type="compositionally biased region" description="Basic and acidic residues" evidence="1">
    <location>
        <begin position="901"/>
        <end position="910"/>
    </location>
</feature>
<feature type="region of interest" description="Disordered" evidence="1">
    <location>
        <begin position="496"/>
        <end position="548"/>
    </location>
</feature>
<feature type="compositionally biased region" description="Basic residues" evidence="1">
    <location>
        <begin position="592"/>
        <end position="601"/>
    </location>
</feature>
<gene>
    <name evidence="3" type="ORF">SSS_7361</name>
</gene>
<feature type="compositionally biased region" description="Basic and acidic residues" evidence="1">
    <location>
        <begin position="384"/>
        <end position="413"/>
    </location>
</feature>
<accession>A0A834VIZ2</accession>
<proteinExistence type="predicted"/>
<evidence type="ECO:0000313" key="4">
    <source>
        <dbReference type="EnsemblMetazoa" id="KAF7495763.1"/>
    </source>
</evidence>
<evidence type="ECO:0000313" key="5">
    <source>
        <dbReference type="Proteomes" id="UP000070412"/>
    </source>
</evidence>
<feature type="compositionally biased region" description="Low complexity" evidence="1">
    <location>
        <begin position="510"/>
        <end position="548"/>
    </location>
</feature>
<feature type="compositionally biased region" description="Basic and acidic residues" evidence="1">
    <location>
        <begin position="220"/>
        <end position="238"/>
    </location>
</feature>
<feature type="region of interest" description="Disordered" evidence="1">
    <location>
        <begin position="364"/>
        <end position="434"/>
    </location>
</feature>
<evidence type="ECO:0000256" key="2">
    <source>
        <dbReference type="SAM" id="SignalP"/>
    </source>
</evidence>
<protein>
    <submittedName>
        <fullName evidence="3 4">Uncharacterized protein</fullName>
    </submittedName>
</protein>
<feature type="region of interest" description="Disordered" evidence="1">
    <location>
        <begin position="1100"/>
        <end position="1135"/>
    </location>
</feature>
<feature type="compositionally biased region" description="Polar residues" evidence="1">
    <location>
        <begin position="856"/>
        <end position="871"/>
    </location>
</feature>
<feature type="compositionally biased region" description="Acidic residues" evidence="1">
    <location>
        <begin position="367"/>
        <end position="383"/>
    </location>
</feature>
<feature type="region of interest" description="Disordered" evidence="1">
    <location>
        <begin position="1320"/>
        <end position="1357"/>
    </location>
</feature>
<feature type="region of interest" description="Disordered" evidence="1">
    <location>
        <begin position="800"/>
        <end position="819"/>
    </location>
</feature>
<evidence type="ECO:0000313" key="3">
    <source>
        <dbReference type="EMBL" id="KAF7495763.1"/>
    </source>
</evidence>
<reference evidence="5" key="1">
    <citation type="journal article" date="2020" name="PLoS Negl. Trop. Dis.">
        <title>High-quality nuclear genome for Sarcoptes scabiei-A critical resource for a neglected parasite.</title>
        <authorList>
            <person name="Korhonen P.K."/>
            <person name="Gasser R.B."/>
            <person name="Ma G."/>
            <person name="Wang T."/>
            <person name="Stroehlein A.J."/>
            <person name="Young N.D."/>
            <person name="Ang C.S."/>
            <person name="Fernando D.D."/>
            <person name="Lu H.C."/>
            <person name="Taylor S."/>
            <person name="Reynolds S.L."/>
            <person name="Mofiz E."/>
            <person name="Najaraj S.H."/>
            <person name="Gowda H."/>
            <person name="Madugundu A."/>
            <person name="Renuse S."/>
            <person name="Holt D."/>
            <person name="Pandey A."/>
            <person name="Papenfuss A.T."/>
            <person name="Fischer K."/>
        </authorList>
    </citation>
    <scope>NUCLEOTIDE SEQUENCE [LARGE SCALE GENOMIC DNA]</scope>
</reference>
<feature type="compositionally biased region" description="Polar residues" evidence="1">
    <location>
        <begin position="1101"/>
        <end position="1120"/>
    </location>
</feature>
<feature type="compositionally biased region" description="Polar residues" evidence="1">
    <location>
        <begin position="415"/>
        <end position="434"/>
    </location>
</feature>
<dbReference type="EMBL" id="WVUK01000045">
    <property type="protein sequence ID" value="KAF7495763.1"/>
    <property type="molecule type" value="Genomic_DNA"/>
</dbReference>
<name>A0A834VIZ2_SARSC</name>
<feature type="region of interest" description="Disordered" evidence="1">
    <location>
        <begin position="454"/>
        <end position="474"/>
    </location>
</feature>
<feature type="compositionally biased region" description="Low complexity" evidence="1">
    <location>
        <begin position="1417"/>
        <end position="1441"/>
    </location>
</feature>
<feature type="region of interest" description="Disordered" evidence="1">
    <location>
        <begin position="1184"/>
        <end position="1212"/>
    </location>
</feature>